<dbReference type="Pfam" id="PF00319">
    <property type="entry name" value="SRF-TF"/>
    <property type="match status" value="1"/>
</dbReference>
<accession>A0A498JHD7</accession>
<dbReference type="SMART" id="SM00432">
    <property type="entry name" value="MADS"/>
    <property type="match status" value="1"/>
</dbReference>
<dbReference type="CDD" id="cd00265">
    <property type="entry name" value="MADS_MEF2_like"/>
    <property type="match status" value="1"/>
</dbReference>
<dbReference type="GO" id="GO:0005634">
    <property type="term" value="C:nucleus"/>
    <property type="evidence" value="ECO:0007669"/>
    <property type="project" value="UniProtKB-SubCell"/>
</dbReference>
<dbReference type="Gene3D" id="3.40.1810.10">
    <property type="entry name" value="Transcription factor, MADS-box"/>
    <property type="match status" value="1"/>
</dbReference>
<dbReference type="PRINTS" id="PR00404">
    <property type="entry name" value="MADSDOMAIN"/>
</dbReference>
<evidence type="ECO:0000256" key="3">
    <source>
        <dbReference type="ARBA" id="ARBA00023125"/>
    </source>
</evidence>
<dbReference type="GO" id="GO:0000977">
    <property type="term" value="F:RNA polymerase II transcription regulatory region sequence-specific DNA binding"/>
    <property type="evidence" value="ECO:0007669"/>
    <property type="project" value="InterPro"/>
</dbReference>
<organism evidence="7 8">
    <name type="scientific">Malus domestica</name>
    <name type="common">Apple</name>
    <name type="synonym">Pyrus malus</name>
    <dbReference type="NCBI Taxonomy" id="3750"/>
    <lineage>
        <taxon>Eukaryota</taxon>
        <taxon>Viridiplantae</taxon>
        <taxon>Streptophyta</taxon>
        <taxon>Embryophyta</taxon>
        <taxon>Tracheophyta</taxon>
        <taxon>Spermatophyta</taxon>
        <taxon>Magnoliopsida</taxon>
        <taxon>eudicotyledons</taxon>
        <taxon>Gunneridae</taxon>
        <taxon>Pentapetalae</taxon>
        <taxon>rosids</taxon>
        <taxon>fabids</taxon>
        <taxon>Rosales</taxon>
        <taxon>Rosaceae</taxon>
        <taxon>Amygdaloideae</taxon>
        <taxon>Maleae</taxon>
        <taxon>Malus</taxon>
    </lineage>
</organism>
<evidence type="ECO:0000256" key="4">
    <source>
        <dbReference type="ARBA" id="ARBA00023163"/>
    </source>
</evidence>
<proteinExistence type="predicted"/>
<comment type="subcellular location">
    <subcellularLocation>
        <location evidence="1">Nucleus</location>
    </subcellularLocation>
</comment>
<dbReference type="InterPro" id="IPR002100">
    <property type="entry name" value="TF_MADSbox"/>
</dbReference>
<evidence type="ECO:0000256" key="1">
    <source>
        <dbReference type="ARBA" id="ARBA00004123"/>
    </source>
</evidence>
<dbReference type="InterPro" id="IPR050142">
    <property type="entry name" value="MADS-box/MEF2_TF"/>
</dbReference>
<evidence type="ECO:0000313" key="8">
    <source>
        <dbReference type="Proteomes" id="UP000290289"/>
    </source>
</evidence>
<keyword evidence="5" id="KW-0539">Nucleus</keyword>
<dbReference type="PROSITE" id="PS50066">
    <property type="entry name" value="MADS_BOX_2"/>
    <property type="match status" value="1"/>
</dbReference>
<name>A0A498JHD7_MALDO</name>
<keyword evidence="3" id="KW-0238">DNA-binding</keyword>
<protein>
    <recommendedName>
        <fullName evidence="6">MADS-box domain-containing protein</fullName>
    </recommendedName>
</protein>
<dbReference type="InterPro" id="IPR033896">
    <property type="entry name" value="MEF2-like_N"/>
</dbReference>
<dbReference type="GO" id="GO:0046983">
    <property type="term" value="F:protein dimerization activity"/>
    <property type="evidence" value="ECO:0007669"/>
    <property type="project" value="InterPro"/>
</dbReference>
<comment type="caution">
    <text evidence="7">The sequence shown here is derived from an EMBL/GenBank/DDBJ whole genome shotgun (WGS) entry which is preliminary data.</text>
</comment>
<dbReference type="InterPro" id="IPR036879">
    <property type="entry name" value="TF_MADSbox_sf"/>
</dbReference>
<feature type="domain" description="MADS-box" evidence="6">
    <location>
        <begin position="1"/>
        <end position="61"/>
    </location>
</feature>
<gene>
    <name evidence="7" type="ORF">DVH24_024664</name>
</gene>
<keyword evidence="4" id="KW-0804">Transcription</keyword>
<evidence type="ECO:0000256" key="2">
    <source>
        <dbReference type="ARBA" id="ARBA00023015"/>
    </source>
</evidence>
<keyword evidence="8" id="KW-1185">Reference proteome</keyword>
<dbReference type="PROSITE" id="PS00350">
    <property type="entry name" value="MADS_BOX_1"/>
    <property type="match status" value="1"/>
</dbReference>
<keyword evidence="2" id="KW-0805">Transcription regulation</keyword>
<reference evidence="7 8" key="1">
    <citation type="submission" date="2018-10" db="EMBL/GenBank/DDBJ databases">
        <title>A high-quality apple genome assembly.</title>
        <authorList>
            <person name="Hu J."/>
        </authorList>
    </citation>
    <scope>NUCLEOTIDE SEQUENCE [LARGE SCALE GENOMIC DNA]</scope>
    <source>
        <strain evidence="8">cv. HFTH1</strain>
        <tissue evidence="7">Young leaf</tissue>
    </source>
</reference>
<dbReference type="EMBL" id="RDQH01000333">
    <property type="protein sequence ID" value="RXH94980.1"/>
    <property type="molecule type" value="Genomic_DNA"/>
</dbReference>
<evidence type="ECO:0000313" key="7">
    <source>
        <dbReference type="EMBL" id="RXH94980.1"/>
    </source>
</evidence>
<evidence type="ECO:0000259" key="6">
    <source>
        <dbReference type="PROSITE" id="PS50066"/>
    </source>
</evidence>
<dbReference type="SUPFAM" id="SSF55455">
    <property type="entry name" value="SRF-like"/>
    <property type="match status" value="1"/>
</dbReference>
<dbReference type="Proteomes" id="UP000290289">
    <property type="component" value="Chromosome 7"/>
</dbReference>
<sequence>MVRGKIEIKRIENDTSRQVTFSKRRNGLLKKAFELSVLCDAEVAVIIFSQKGRINEFSSSEYVSFVKYLIFKFSNPHLSFVLYSLFRRNTILSALGPDHTLTVLFMGTHARTSQGVTHPGNALVRTRLTSDMHQTIERFHKHVNGGEINMVEVEQCMQVRSSILEFQNPSLDFRVRYKTCNILML</sequence>
<dbReference type="AlphaFoldDB" id="A0A498JHD7"/>
<dbReference type="GO" id="GO:0045944">
    <property type="term" value="P:positive regulation of transcription by RNA polymerase II"/>
    <property type="evidence" value="ECO:0007669"/>
    <property type="project" value="InterPro"/>
</dbReference>
<dbReference type="PANTHER" id="PTHR48019">
    <property type="entry name" value="SERUM RESPONSE FACTOR HOMOLOG"/>
    <property type="match status" value="1"/>
</dbReference>
<evidence type="ECO:0000256" key="5">
    <source>
        <dbReference type="ARBA" id="ARBA00023242"/>
    </source>
</evidence>